<feature type="compositionally biased region" description="Basic and acidic residues" evidence="1">
    <location>
        <begin position="137"/>
        <end position="146"/>
    </location>
</feature>
<reference evidence="4 5" key="1">
    <citation type="submission" date="2017-03" db="EMBL/GenBank/DDBJ databases">
        <title>Genomes of endolithic fungi from Antarctica.</title>
        <authorList>
            <person name="Coleine C."/>
            <person name="Masonjones S."/>
            <person name="Stajich J.E."/>
        </authorList>
    </citation>
    <scope>NUCLEOTIDE SEQUENCE [LARGE SCALE GENOMIC DNA]</scope>
    <source>
        <strain evidence="4 5">CCFEE 5187</strain>
    </source>
</reference>
<feature type="domain" description="SANT" evidence="2">
    <location>
        <begin position="357"/>
        <end position="386"/>
    </location>
</feature>
<protein>
    <recommendedName>
        <fullName evidence="2">SANT domain-containing protein</fullName>
    </recommendedName>
</protein>
<feature type="region of interest" description="Disordered" evidence="1">
    <location>
        <begin position="49"/>
        <end position="146"/>
    </location>
</feature>
<dbReference type="InterPro" id="IPR017884">
    <property type="entry name" value="SANT_dom"/>
</dbReference>
<evidence type="ECO:0000313" key="5">
    <source>
        <dbReference type="Proteomes" id="UP000308768"/>
    </source>
</evidence>
<name>A0A4U0XW81_9PEZI</name>
<dbReference type="AlphaFoldDB" id="A0A4U0XW81"/>
<dbReference type="SMART" id="SM00717">
    <property type="entry name" value="SANT"/>
    <property type="match status" value="1"/>
</dbReference>
<feature type="compositionally biased region" description="Polar residues" evidence="1">
    <location>
        <begin position="92"/>
        <end position="116"/>
    </location>
</feature>
<gene>
    <name evidence="4" type="ORF">B0A49_00247</name>
    <name evidence="3" type="ORF">B0A49_02338</name>
</gene>
<dbReference type="Gene3D" id="1.10.10.60">
    <property type="entry name" value="Homeodomain-like"/>
    <property type="match status" value="1"/>
</dbReference>
<organism evidence="4 5">
    <name type="scientific">Cryomyces minteri</name>
    <dbReference type="NCBI Taxonomy" id="331657"/>
    <lineage>
        <taxon>Eukaryota</taxon>
        <taxon>Fungi</taxon>
        <taxon>Dikarya</taxon>
        <taxon>Ascomycota</taxon>
        <taxon>Pezizomycotina</taxon>
        <taxon>Dothideomycetes</taxon>
        <taxon>Dothideomycetes incertae sedis</taxon>
        <taxon>Cryomyces</taxon>
    </lineage>
</organism>
<dbReference type="PROSITE" id="PS51293">
    <property type="entry name" value="SANT"/>
    <property type="match status" value="1"/>
</dbReference>
<evidence type="ECO:0000313" key="3">
    <source>
        <dbReference type="EMBL" id="TKA78394.1"/>
    </source>
</evidence>
<dbReference type="EMBL" id="NAJN01000007">
    <property type="protein sequence ID" value="TKA82094.1"/>
    <property type="molecule type" value="Genomic_DNA"/>
</dbReference>
<keyword evidence="5" id="KW-1185">Reference proteome</keyword>
<feature type="compositionally biased region" description="Polar residues" evidence="1">
    <location>
        <begin position="300"/>
        <end position="310"/>
    </location>
</feature>
<dbReference type="Pfam" id="PF00249">
    <property type="entry name" value="Myb_DNA-binding"/>
    <property type="match status" value="1"/>
</dbReference>
<feature type="region of interest" description="Disordered" evidence="1">
    <location>
        <begin position="406"/>
        <end position="437"/>
    </location>
</feature>
<dbReference type="InterPro" id="IPR001005">
    <property type="entry name" value="SANT/Myb"/>
</dbReference>
<dbReference type="SUPFAM" id="SSF46689">
    <property type="entry name" value="Homeodomain-like"/>
    <property type="match status" value="1"/>
</dbReference>
<evidence type="ECO:0000259" key="2">
    <source>
        <dbReference type="PROSITE" id="PS51293"/>
    </source>
</evidence>
<feature type="region of interest" description="Disordered" evidence="1">
    <location>
        <begin position="262"/>
        <end position="312"/>
    </location>
</feature>
<accession>A0A4U0XW81</accession>
<feature type="compositionally biased region" description="Low complexity" evidence="1">
    <location>
        <begin position="422"/>
        <end position="435"/>
    </location>
</feature>
<sequence>MTGPKNVRKAKPDARVLEAGLRTPLGLQQESLDGGSAVETQAFIAERAVKPTSDEVHSNDSNLGDRATAVASTKRRSSPPQDDNQPTKRLRYNSSSPSPEARPITSTDFKLTSLPPTDSDALDIESPNLSAKGKASNSERKPITMDPTFKKSLDDLLKKPFSKDELLFDEVLRSTEGYANTDLQGLSKDEALERLLNAVKNGEYVIKGLRIEDLPKNWRGGQDTTMKMFKAAVRSRAVGISNLYRPDGVADIPEQVYERPRKWPHSADDEANIPEFDGPPHKQRYSPDSKASIPELNEPPLTQLTTQKGSSKIDPRDLIAAFAFEPPTETFTTEEHTIFVREFQRHYSDNAKKSNPKDFGRIARALPGRTPEDCVHHYYATKWNGQYKEHKVRRLKLSFRNIPTNMQKASPRLPTPEPVLNRTSSRRMTSSGTDTAMPATLMTDTAADILTPPLKKLTLNPSTAGSKSRREPKTIRTHSHWKAAAPGATISTDRSLLTKGFPEPDRLTITLFDIRSRTVKTFTYKVPAAEMDWNDGTAISAINAWTATTWLKCTGEKIRTVPPAYEKVEKDWIVELYRREPSIPFSALTKRFNVQFAGQTIAGCDEPRSARTESSLWHCVVNRRLKEEAKRLNGGDEMATGADEIMAD</sequence>
<feature type="compositionally biased region" description="Basic and acidic residues" evidence="1">
    <location>
        <begin position="49"/>
        <end position="58"/>
    </location>
</feature>
<dbReference type="OrthoDB" id="3788624at2759"/>
<dbReference type="STRING" id="331657.A0A4U0XW81"/>
<feature type="region of interest" description="Disordered" evidence="1">
    <location>
        <begin position="455"/>
        <end position="480"/>
    </location>
</feature>
<proteinExistence type="predicted"/>
<dbReference type="Proteomes" id="UP000308768">
    <property type="component" value="Unassembled WGS sequence"/>
</dbReference>
<dbReference type="CDD" id="cd00167">
    <property type="entry name" value="SANT"/>
    <property type="match status" value="1"/>
</dbReference>
<evidence type="ECO:0000313" key="4">
    <source>
        <dbReference type="EMBL" id="TKA82094.1"/>
    </source>
</evidence>
<comment type="caution">
    <text evidence="4">The sequence shown here is derived from an EMBL/GenBank/DDBJ whole genome shotgun (WGS) entry which is preliminary data.</text>
</comment>
<dbReference type="InterPro" id="IPR009057">
    <property type="entry name" value="Homeodomain-like_sf"/>
</dbReference>
<dbReference type="EMBL" id="NAJN01000144">
    <property type="protein sequence ID" value="TKA78394.1"/>
    <property type="molecule type" value="Genomic_DNA"/>
</dbReference>
<evidence type="ECO:0000256" key="1">
    <source>
        <dbReference type="SAM" id="MobiDB-lite"/>
    </source>
</evidence>